<dbReference type="Proteomes" id="UP000032142">
    <property type="component" value="Unassembled WGS sequence"/>
</dbReference>
<evidence type="ECO:0000313" key="2">
    <source>
        <dbReference type="Proteomes" id="UP000032142"/>
    </source>
</evidence>
<accession>A0A0B0NLE4</accession>
<name>A0A0B0NLE4_GOSAR</name>
<keyword evidence="2" id="KW-1185">Reference proteome</keyword>
<proteinExistence type="predicted"/>
<dbReference type="EMBL" id="KN400042">
    <property type="protein sequence ID" value="KHG13665.1"/>
    <property type="molecule type" value="Genomic_DNA"/>
</dbReference>
<dbReference type="AlphaFoldDB" id="A0A0B0NLE4"/>
<protein>
    <submittedName>
        <fullName evidence="1">Uncharacterized protein</fullName>
    </submittedName>
</protein>
<gene>
    <name evidence="1" type="ORF">F383_19607</name>
</gene>
<evidence type="ECO:0000313" key="1">
    <source>
        <dbReference type="EMBL" id="KHG13665.1"/>
    </source>
</evidence>
<sequence length="43" mass="4906">MVQQADQGCVREMMRYDHVERVQGMTTMIIENATSQVMLLSSS</sequence>
<reference evidence="2" key="1">
    <citation type="submission" date="2014-09" db="EMBL/GenBank/DDBJ databases">
        <authorList>
            <person name="Mudge J."/>
            <person name="Ramaraj T."/>
            <person name="Lindquist I.E."/>
            <person name="Bharti A.K."/>
            <person name="Sundararajan A."/>
            <person name="Cameron C.T."/>
            <person name="Woodward J.E."/>
            <person name="May G.D."/>
            <person name="Brubaker C."/>
            <person name="Broadhvest J."/>
            <person name="Wilkins T.A."/>
        </authorList>
    </citation>
    <scope>NUCLEOTIDE SEQUENCE</scope>
    <source>
        <strain evidence="2">cv. AKA8401</strain>
    </source>
</reference>
<organism evidence="1 2">
    <name type="scientific">Gossypium arboreum</name>
    <name type="common">Tree cotton</name>
    <name type="synonym">Gossypium nanking</name>
    <dbReference type="NCBI Taxonomy" id="29729"/>
    <lineage>
        <taxon>Eukaryota</taxon>
        <taxon>Viridiplantae</taxon>
        <taxon>Streptophyta</taxon>
        <taxon>Embryophyta</taxon>
        <taxon>Tracheophyta</taxon>
        <taxon>Spermatophyta</taxon>
        <taxon>Magnoliopsida</taxon>
        <taxon>eudicotyledons</taxon>
        <taxon>Gunneridae</taxon>
        <taxon>Pentapetalae</taxon>
        <taxon>rosids</taxon>
        <taxon>malvids</taxon>
        <taxon>Malvales</taxon>
        <taxon>Malvaceae</taxon>
        <taxon>Malvoideae</taxon>
        <taxon>Gossypium</taxon>
    </lineage>
</organism>